<dbReference type="Proteomes" id="UP001189303">
    <property type="component" value="Unassembled WGS sequence"/>
</dbReference>
<protein>
    <recommendedName>
        <fullName evidence="1">Putative zinc-finger domain-containing protein</fullName>
    </recommendedName>
</protein>
<feature type="domain" description="Putative zinc-finger" evidence="1">
    <location>
        <begin position="4"/>
        <end position="38"/>
    </location>
</feature>
<reference evidence="2 3" key="1">
    <citation type="submission" date="2023-07" db="EMBL/GenBank/DDBJ databases">
        <authorList>
            <person name="Peeters C."/>
        </authorList>
    </citation>
    <scope>NUCLEOTIDE SEQUENCE [LARGE SCALE GENOMIC DNA]</scope>
    <source>
        <strain evidence="2 3">R-38712</strain>
    </source>
</reference>
<evidence type="ECO:0000313" key="3">
    <source>
        <dbReference type="Proteomes" id="UP001189303"/>
    </source>
</evidence>
<gene>
    <name evidence="2" type="ORF">R38712_01840</name>
</gene>
<dbReference type="RefSeq" id="WP_316886811.1">
    <property type="nucleotide sequence ID" value="NZ_CATWFT010000004.1"/>
</dbReference>
<evidence type="ECO:0000259" key="1">
    <source>
        <dbReference type="Pfam" id="PF13490"/>
    </source>
</evidence>
<comment type="caution">
    <text evidence="2">The sequence shown here is derived from an EMBL/GenBank/DDBJ whole genome shotgun (WGS) entry which is preliminary data.</text>
</comment>
<organism evidence="2 3">
    <name type="scientific">Ralstonia pickettii</name>
    <name type="common">Burkholderia pickettii</name>
    <dbReference type="NCBI Taxonomy" id="329"/>
    <lineage>
        <taxon>Bacteria</taxon>
        <taxon>Pseudomonadati</taxon>
        <taxon>Pseudomonadota</taxon>
        <taxon>Betaproteobacteria</taxon>
        <taxon>Burkholderiales</taxon>
        <taxon>Burkholderiaceae</taxon>
        <taxon>Ralstonia</taxon>
    </lineage>
</organism>
<dbReference type="InterPro" id="IPR027383">
    <property type="entry name" value="Znf_put"/>
</dbReference>
<sequence length="73" mass="8253">MLNCREATRLMSEAQEHPLKLGEKLSLKMHVMMCSGCRNFGDQMHVLRRIVRAYAEGADESATTSDRDDQDAP</sequence>
<keyword evidence="3" id="KW-1185">Reference proteome</keyword>
<name>A0ABM9ILE5_RALPI</name>
<evidence type="ECO:0000313" key="2">
    <source>
        <dbReference type="EMBL" id="CAJ0723292.1"/>
    </source>
</evidence>
<dbReference type="Pfam" id="PF13490">
    <property type="entry name" value="zf-HC2"/>
    <property type="match status" value="1"/>
</dbReference>
<proteinExistence type="predicted"/>
<dbReference type="EMBL" id="CATWFT010000004">
    <property type="protein sequence ID" value="CAJ0723292.1"/>
    <property type="molecule type" value="Genomic_DNA"/>
</dbReference>
<accession>A0ABM9ILE5</accession>